<reference evidence="3" key="1">
    <citation type="submission" date="2016-06" db="EMBL/GenBank/DDBJ databases">
        <title>Parallel loss of symbiosis genes in relatives of nitrogen-fixing non-legume Parasponia.</title>
        <authorList>
            <person name="Van Velzen R."/>
            <person name="Holmer R."/>
            <person name="Bu F."/>
            <person name="Rutten L."/>
            <person name="Van Zeijl A."/>
            <person name="Liu W."/>
            <person name="Santuari L."/>
            <person name="Cao Q."/>
            <person name="Sharma T."/>
            <person name="Shen D."/>
            <person name="Roswanjaya Y."/>
            <person name="Wardhani T."/>
            <person name="Kalhor M.S."/>
            <person name="Jansen J."/>
            <person name="Van den Hoogen J."/>
            <person name="Gungor B."/>
            <person name="Hartog M."/>
            <person name="Hontelez J."/>
            <person name="Verver J."/>
            <person name="Yang W.-C."/>
            <person name="Schijlen E."/>
            <person name="Repin R."/>
            <person name="Schilthuizen M."/>
            <person name="Schranz E."/>
            <person name="Heidstra R."/>
            <person name="Miyata K."/>
            <person name="Fedorova E."/>
            <person name="Kohlen W."/>
            <person name="Bisseling T."/>
            <person name="Smit S."/>
            <person name="Geurts R."/>
        </authorList>
    </citation>
    <scope>NUCLEOTIDE SEQUENCE [LARGE SCALE GENOMIC DNA]</scope>
    <source>
        <strain evidence="3">cv. WU1-14</strain>
    </source>
</reference>
<protein>
    <recommendedName>
        <fullName evidence="4">Transmembrane protein</fullName>
    </recommendedName>
</protein>
<keyword evidence="3" id="KW-1185">Reference proteome</keyword>
<dbReference type="Proteomes" id="UP000237105">
    <property type="component" value="Unassembled WGS sequence"/>
</dbReference>
<proteinExistence type="predicted"/>
<gene>
    <name evidence="2" type="ORF">PanWU01x14_126140</name>
</gene>
<evidence type="ECO:0000313" key="3">
    <source>
        <dbReference type="Proteomes" id="UP000237105"/>
    </source>
</evidence>
<accession>A0A2P5CTC7</accession>
<evidence type="ECO:0008006" key="4">
    <source>
        <dbReference type="Google" id="ProtNLM"/>
    </source>
</evidence>
<keyword evidence="1" id="KW-1133">Transmembrane helix</keyword>
<dbReference type="AlphaFoldDB" id="A0A2P5CTC7"/>
<dbReference type="EMBL" id="JXTB01000097">
    <property type="protein sequence ID" value="PON64300.1"/>
    <property type="molecule type" value="Genomic_DNA"/>
</dbReference>
<organism evidence="2 3">
    <name type="scientific">Parasponia andersonii</name>
    <name type="common">Sponia andersonii</name>
    <dbReference type="NCBI Taxonomy" id="3476"/>
    <lineage>
        <taxon>Eukaryota</taxon>
        <taxon>Viridiplantae</taxon>
        <taxon>Streptophyta</taxon>
        <taxon>Embryophyta</taxon>
        <taxon>Tracheophyta</taxon>
        <taxon>Spermatophyta</taxon>
        <taxon>Magnoliopsida</taxon>
        <taxon>eudicotyledons</taxon>
        <taxon>Gunneridae</taxon>
        <taxon>Pentapetalae</taxon>
        <taxon>rosids</taxon>
        <taxon>fabids</taxon>
        <taxon>Rosales</taxon>
        <taxon>Cannabaceae</taxon>
        <taxon>Parasponia</taxon>
    </lineage>
</organism>
<evidence type="ECO:0000313" key="2">
    <source>
        <dbReference type="EMBL" id="PON64300.1"/>
    </source>
</evidence>
<comment type="caution">
    <text evidence="2">The sequence shown here is derived from an EMBL/GenBank/DDBJ whole genome shotgun (WGS) entry which is preliminary data.</text>
</comment>
<keyword evidence="1" id="KW-0472">Membrane</keyword>
<keyword evidence="1" id="KW-0812">Transmembrane</keyword>
<sequence>MILATIRIQRDQFEAKWTPESSPVAENPIRPLSLLRRRRASRRRLAVGIGTGAVLASIVGGSCG</sequence>
<name>A0A2P5CTC7_PARAD</name>
<evidence type="ECO:0000256" key="1">
    <source>
        <dbReference type="SAM" id="Phobius"/>
    </source>
</evidence>
<feature type="transmembrane region" description="Helical" evidence="1">
    <location>
        <begin position="45"/>
        <end position="62"/>
    </location>
</feature>